<organism evidence="1 2">
    <name type="scientific">Borrelia turicatae</name>
    <dbReference type="NCBI Taxonomy" id="142"/>
    <lineage>
        <taxon>Bacteria</taxon>
        <taxon>Pseudomonadati</taxon>
        <taxon>Spirochaetota</taxon>
        <taxon>Spirochaetia</taxon>
        <taxon>Spirochaetales</taxon>
        <taxon>Borreliaceae</taxon>
        <taxon>Borrelia</taxon>
    </lineage>
</organism>
<dbReference type="InterPro" id="IPR020288">
    <property type="entry name" value="Sheath_initiator"/>
</dbReference>
<sequence length="109" mass="12868">MDIKIDNEFNIFFDNDLKIVDGLDEQKQKLLLYLKTPIGSLYNKNYGLNFTFFLTLLKTQKEEDIKTFFANTLRSLNIDILNIRTKQENQKITLQFFLAGDTLSMEYNI</sequence>
<reference evidence="1 2" key="1">
    <citation type="submission" date="2016-05" db="EMBL/GenBank/DDBJ databases">
        <title>Chromosome and linear plasmid sequence of a 2015 human isolate of tick-borne relapsing fever spirochete, Borrelia turicatae.</title>
        <authorList>
            <person name="Kingry L.C."/>
            <person name="Dhwani B."/>
            <person name="Replogle A."/>
            <person name="Sexton C."/>
            <person name="Rowe L."/>
            <person name="Stermole B.M."/>
            <person name="Christensen A.M."/>
            <person name="Schriefer M.E."/>
        </authorList>
    </citation>
    <scope>NUCLEOTIDE SEQUENCE [LARGE SCALE GENOMIC DNA]</scope>
    <source>
        <strain evidence="1 2">BTE5EL</strain>
        <plasmid evidence="1 2">lp159</plasmid>
    </source>
</reference>
<name>A0A172XCN9_BORTU</name>
<dbReference type="RefSeq" id="WP_020282347.1">
    <property type="nucleotide sequence ID" value="NZ_CP015630.1"/>
</dbReference>
<protein>
    <recommendedName>
        <fullName evidence="3">DUF2634 domain-containing protein</fullName>
    </recommendedName>
</protein>
<proteinExistence type="predicted"/>
<keyword evidence="1" id="KW-0614">Plasmid</keyword>
<evidence type="ECO:0008006" key="3">
    <source>
        <dbReference type="Google" id="ProtNLM"/>
    </source>
</evidence>
<geneLocation type="plasmid" evidence="1 2">
    <name>lp159</name>
</geneLocation>
<dbReference type="Pfam" id="PF10934">
    <property type="entry name" value="Sheath_initiator"/>
    <property type="match status" value="1"/>
</dbReference>
<accession>A0A172XCN9</accession>
<evidence type="ECO:0000313" key="2">
    <source>
        <dbReference type="Proteomes" id="UP000264231"/>
    </source>
</evidence>
<gene>
    <name evidence="1" type="ORF">A7978_04880</name>
</gene>
<dbReference type="Proteomes" id="UP000264231">
    <property type="component" value="Plasmid lp159"/>
</dbReference>
<dbReference type="AlphaFoldDB" id="A0A172XCN9"/>
<dbReference type="EMBL" id="CP015630">
    <property type="protein sequence ID" value="ANF34445.1"/>
    <property type="molecule type" value="Genomic_DNA"/>
</dbReference>
<evidence type="ECO:0000313" key="1">
    <source>
        <dbReference type="EMBL" id="ANF34445.1"/>
    </source>
</evidence>